<dbReference type="InterPro" id="IPR008428">
    <property type="entry name" value="Chond_GalNAc"/>
</dbReference>
<dbReference type="Proteomes" id="UP001154078">
    <property type="component" value="Chromosome 10"/>
</dbReference>
<dbReference type="InterPro" id="IPR051227">
    <property type="entry name" value="CS_glycosyltransferase"/>
</dbReference>
<evidence type="ECO:0000256" key="6">
    <source>
        <dbReference type="ARBA" id="ARBA00022989"/>
    </source>
</evidence>
<accession>A0A9P0FB13</accession>
<dbReference type="EMBL" id="OV121141">
    <property type="protein sequence ID" value="CAH0548750.1"/>
    <property type="molecule type" value="Genomic_DNA"/>
</dbReference>
<dbReference type="OrthoDB" id="9985088at2759"/>
<evidence type="ECO:0000256" key="1">
    <source>
        <dbReference type="ARBA" id="ARBA00004447"/>
    </source>
</evidence>
<protein>
    <recommendedName>
        <fullName evidence="9">Hexosyltransferase</fullName>
        <ecNumber evidence="9">2.4.1.-</ecNumber>
    </recommendedName>
</protein>
<evidence type="ECO:0000256" key="2">
    <source>
        <dbReference type="ARBA" id="ARBA00009239"/>
    </source>
</evidence>
<dbReference type="Gene3D" id="3.90.550.50">
    <property type="match status" value="1"/>
</dbReference>
<keyword evidence="7 9" id="KW-0333">Golgi apparatus</keyword>
<evidence type="ECO:0000256" key="8">
    <source>
        <dbReference type="ARBA" id="ARBA00023136"/>
    </source>
</evidence>
<comment type="subcellular location">
    <subcellularLocation>
        <location evidence="1 9">Golgi apparatus</location>
        <location evidence="1 9">Golgi stack membrane</location>
        <topology evidence="1 9">Single-pass type II membrane protein</topology>
    </subcellularLocation>
</comment>
<evidence type="ECO:0000256" key="4">
    <source>
        <dbReference type="ARBA" id="ARBA00022692"/>
    </source>
</evidence>
<gene>
    <name evidence="10" type="ORF">MELIAE_LOCUS2157</name>
</gene>
<evidence type="ECO:0000256" key="7">
    <source>
        <dbReference type="ARBA" id="ARBA00023034"/>
    </source>
</evidence>
<keyword evidence="8 9" id="KW-0472">Membrane</keyword>
<reference evidence="10" key="1">
    <citation type="submission" date="2021-12" db="EMBL/GenBank/DDBJ databases">
        <authorList>
            <person name="King R."/>
        </authorList>
    </citation>
    <scope>NUCLEOTIDE SEQUENCE</scope>
</reference>
<dbReference type="PANTHER" id="PTHR12369:SF13">
    <property type="entry name" value="HEXOSYLTRANSFERASE"/>
    <property type="match status" value="1"/>
</dbReference>
<sequence length="734" mass="86050">MKALRRFINDNIYVFLGILIGLYVSILIQEQFDVECKHKNDVQRNESNQQILSNFNKSLPIINVPKKGTASVKKKIVRPRYYSTELGIREKMFIGIFTSEEKINSQAVHINKTIGHIANKIKFFMTAQYKLKNKFNLTGLVGFTDSRTRYRPFQVVKYVGDSFGQDYDYYFLANDYTYINIHRLNDLVKKISVSMHVYLGTKVQDSSYCSLDSGILISNSVLKAMRDHLDWCIINTVSDDHSENFGRCVYHSIGLKCQDSIQGVSWRSFKIRHFELNEHLLDLTQKEEFNNAITVQPVIQDKDIYLLNSYFLRQRLENIKKETDEISKSLTDQTWPPGQRIGAKPATRFDVPKQYYFNMSHTFFYDDFTVLKKHTEPELQDIEYILEEIKAKVYSKNSELTFKTLINGYKKFDLSRGLDYIFDLEFRDSNTDKNIIKRFEVCKPLGNVEFLQVPYVTETSRVTILLPIQVNQVQFGLGFLKGYINNIMDRKEKTFLMLVLLYQYTSEGKGEHDIFNEVKNIVTKTSNKYKNDDAKIAWVSVRLPESKKPIYTEEYKSLNFAIVDLALKKIGLESLTLVLDVYCNITVDFLNRVRMNTIQNFQIFNPIPFRQYNPKITQINNLEVNKNIGHFDRDQYKYISFYGNDYVYARKKFQNVIPLMRIDNDISKIIDEDTKNTGNIFEMFLKHHKTLHCMRATEMNLKVIYHDETQLQSKNLFLGNNAQLAKIILNKKEL</sequence>
<comment type="similarity">
    <text evidence="2 9">Belongs to the chondroitin N-acetylgalactosaminyltransferase family.</text>
</comment>
<dbReference type="EC" id="2.4.1.-" evidence="9"/>
<keyword evidence="3 9" id="KW-0808">Transferase</keyword>
<dbReference type="PANTHER" id="PTHR12369">
    <property type="entry name" value="CHONDROITIN SYNTHASE"/>
    <property type="match status" value="1"/>
</dbReference>
<evidence type="ECO:0000313" key="10">
    <source>
        <dbReference type="EMBL" id="CAH0548750.1"/>
    </source>
</evidence>
<proteinExistence type="inferred from homology"/>
<dbReference type="GO" id="GO:0032580">
    <property type="term" value="C:Golgi cisterna membrane"/>
    <property type="evidence" value="ECO:0007669"/>
    <property type="project" value="UniProtKB-SubCell"/>
</dbReference>
<organism evidence="10 11">
    <name type="scientific">Brassicogethes aeneus</name>
    <name type="common">Rape pollen beetle</name>
    <name type="synonym">Meligethes aeneus</name>
    <dbReference type="NCBI Taxonomy" id="1431903"/>
    <lineage>
        <taxon>Eukaryota</taxon>
        <taxon>Metazoa</taxon>
        <taxon>Ecdysozoa</taxon>
        <taxon>Arthropoda</taxon>
        <taxon>Hexapoda</taxon>
        <taxon>Insecta</taxon>
        <taxon>Pterygota</taxon>
        <taxon>Neoptera</taxon>
        <taxon>Endopterygota</taxon>
        <taxon>Coleoptera</taxon>
        <taxon>Polyphaga</taxon>
        <taxon>Cucujiformia</taxon>
        <taxon>Nitidulidae</taxon>
        <taxon>Meligethinae</taxon>
        <taxon>Brassicogethes</taxon>
    </lineage>
</organism>
<dbReference type="GO" id="GO:0047238">
    <property type="term" value="F:glucuronosyl-N-acetylgalactosaminyl-proteoglycan 4-beta-N-acetylgalactosaminyltransferase activity"/>
    <property type="evidence" value="ECO:0007669"/>
    <property type="project" value="TreeGrafter"/>
</dbReference>
<feature type="transmembrane region" description="Helical" evidence="9">
    <location>
        <begin position="12"/>
        <end position="28"/>
    </location>
</feature>
<dbReference type="AlphaFoldDB" id="A0A9P0FB13"/>
<dbReference type="Pfam" id="PF05679">
    <property type="entry name" value="CHGN"/>
    <property type="match status" value="1"/>
</dbReference>
<keyword evidence="5 9" id="KW-0735">Signal-anchor</keyword>
<evidence type="ECO:0000313" key="11">
    <source>
        <dbReference type="Proteomes" id="UP001154078"/>
    </source>
</evidence>
<name>A0A9P0FB13_BRAAE</name>
<evidence type="ECO:0000256" key="3">
    <source>
        <dbReference type="ARBA" id="ARBA00022679"/>
    </source>
</evidence>
<keyword evidence="11" id="KW-1185">Reference proteome</keyword>
<keyword evidence="4 9" id="KW-0812">Transmembrane</keyword>
<evidence type="ECO:0000256" key="5">
    <source>
        <dbReference type="ARBA" id="ARBA00022968"/>
    </source>
</evidence>
<evidence type="ECO:0000256" key="9">
    <source>
        <dbReference type="RuleBase" id="RU364016"/>
    </source>
</evidence>
<keyword evidence="6 9" id="KW-1133">Transmembrane helix</keyword>